<sequence>MDISTGKLASIGPLPPGTPQLLDYVNGLINLMTIDELEKRTVIQFFHTTFPPITDQTDGDIIRRIWNFIDYTFDNMKVDIRTGEMESPAHTE</sequence>
<dbReference type="OrthoDB" id="2278533at2759"/>
<evidence type="ECO:0000313" key="1">
    <source>
        <dbReference type="EMBL" id="KAG2219966.1"/>
    </source>
</evidence>
<reference evidence="1 2" key="1">
    <citation type="submission" date="2020-12" db="EMBL/GenBank/DDBJ databases">
        <title>Metabolic potential, ecology and presence of endohyphal bacteria is reflected in genomic diversity of Mucoromycotina.</title>
        <authorList>
            <person name="Muszewska A."/>
            <person name="Okrasinska A."/>
            <person name="Steczkiewicz K."/>
            <person name="Drgas O."/>
            <person name="Orlowska M."/>
            <person name="Perlinska-Lenart U."/>
            <person name="Aleksandrzak-Piekarczyk T."/>
            <person name="Szatraj K."/>
            <person name="Zielenkiewicz U."/>
            <person name="Pilsyk S."/>
            <person name="Malc E."/>
            <person name="Mieczkowski P."/>
            <person name="Kruszewska J.S."/>
            <person name="Biernat P."/>
            <person name="Pawlowska J."/>
        </authorList>
    </citation>
    <scope>NUCLEOTIDE SEQUENCE [LARGE SCALE GENOMIC DNA]</scope>
    <source>
        <strain evidence="1 2">CBS 142.35</strain>
    </source>
</reference>
<accession>A0A8H7VEE9</accession>
<dbReference type="Proteomes" id="UP000646827">
    <property type="component" value="Unassembled WGS sequence"/>
</dbReference>
<dbReference type="AlphaFoldDB" id="A0A8H7VEE9"/>
<organism evidence="1 2">
    <name type="scientific">Circinella minor</name>
    <dbReference type="NCBI Taxonomy" id="1195481"/>
    <lineage>
        <taxon>Eukaryota</taxon>
        <taxon>Fungi</taxon>
        <taxon>Fungi incertae sedis</taxon>
        <taxon>Mucoromycota</taxon>
        <taxon>Mucoromycotina</taxon>
        <taxon>Mucoromycetes</taxon>
        <taxon>Mucorales</taxon>
        <taxon>Lichtheimiaceae</taxon>
        <taxon>Circinella</taxon>
    </lineage>
</organism>
<comment type="caution">
    <text evidence="1">The sequence shown here is derived from an EMBL/GenBank/DDBJ whole genome shotgun (WGS) entry which is preliminary data.</text>
</comment>
<dbReference type="EMBL" id="JAEPRB010000157">
    <property type="protein sequence ID" value="KAG2219966.1"/>
    <property type="molecule type" value="Genomic_DNA"/>
</dbReference>
<evidence type="ECO:0000313" key="2">
    <source>
        <dbReference type="Proteomes" id="UP000646827"/>
    </source>
</evidence>
<protein>
    <submittedName>
        <fullName evidence="1">Uncharacterized protein</fullName>
    </submittedName>
</protein>
<keyword evidence="2" id="KW-1185">Reference proteome</keyword>
<gene>
    <name evidence="1" type="ORF">INT45_002180</name>
</gene>
<proteinExistence type="predicted"/>
<name>A0A8H7VEE9_9FUNG</name>